<comment type="caution">
    <text evidence="1">The sequence shown here is derived from an EMBL/GenBank/DDBJ whole genome shotgun (WGS) entry which is preliminary data.</text>
</comment>
<accession>A0A4R4WK63</accession>
<dbReference type="EMBL" id="SMKP01000065">
    <property type="protein sequence ID" value="TDD18851.1"/>
    <property type="molecule type" value="Genomic_DNA"/>
</dbReference>
<name>A0A4R4WK63_9ACTN</name>
<evidence type="ECO:0000313" key="1">
    <source>
        <dbReference type="EMBL" id="TDD18851.1"/>
    </source>
</evidence>
<reference evidence="1 2" key="1">
    <citation type="submission" date="2019-03" db="EMBL/GenBank/DDBJ databases">
        <title>Draft genome sequences of novel Actinobacteria.</title>
        <authorList>
            <person name="Sahin N."/>
            <person name="Ay H."/>
            <person name="Saygin H."/>
        </authorList>
    </citation>
    <scope>NUCLEOTIDE SEQUENCE [LARGE SCALE GENOMIC DNA]</scope>
    <source>
        <strain evidence="1 2">KC712</strain>
    </source>
</reference>
<dbReference type="Proteomes" id="UP000294543">
    <property type="component" value="Unassembled WGS sequence"/>
</dbReference>
<gene>
    <name evidence="1" type="ORF">E1294_22865</name>
</gene>
<organism evidence="1 2">
    <name type="scientific">Nonomuraea diastatica</name>
    <dbReference type="NCBI Taxonomy" id="1848329"/>
    <lineage>
        <taxon>Bacteria</taxon>
        <taxon>Bacillati</taxon>
        <taxon>Actinomycetota</taxon>
        <taxon>Actinomycetes</taxon>
        <taxon>Streptosporangiales</taxon>
        <taxon>Streptosporangiaceae</taxon>
        <taxon>Nonomuraea</taxon>
    </lineage>
</organism>
<keyword evidence="2" id="KW-1185">Reference proteome</keyword>
<dbReference type="AlphaFoldDB" id="A0A4R4WK63"/>
<proteinExistence type="predicted"/>
<dbReference type="Pfam" id="PF10049">
    <property type="entry name" value="DUF2283"/>
    <property type="match status" value="1"/>
</dbReference>
<dbReference type="InterPro" id="IPR019270">
    <property type="entry name" value="DUF2283"/>
</dbReference>
<sequence length="88" mass="9582">METKEGLALRIDYDDENDVAYVRLVDHVNAGESATQIPVEADEIPGYVILDLDKEGALLGIEIVGASRILRPATLSTARNDETGQDVR</sequence>
<dbReference type="OrthoDB" id="2911799at2"/>
<evidence type="ECO:0000313" key="2">
    <source>
        <dbReference type="Proteomes" id="UP000294543"/>
    </source>
</evidence>
<protein>
    <submittedName>
        <fullName evidence="1">DUF2283 domain-containing protein</fullName>
    </submittedName>
</protein>